<dbReference type="EMBL" id="JACCCZ010000001">
    <property type="protein sequence ID" value="NYG01338.1"/>
    <property type="molecule type" value="Genomic_DNA"/>
</dbReference>
<dbReference type="InterPro" id="IPR050639">
    <property type="entry name" value="SSR_resolvase"/>
</dbReference>
<dbReference type="RefSeq" id="WP_179760744.1">
    <property type="nucleotide sequence ID" value="NZ_BAAAJZ010000024.1"/>
</dbReference>
<evidence type="ECO:0000256" key="5">
    <source>
        <dbReference type="PIRSR" id="PIRSR606118-50"/>
    </source>
</evidence>
<dbReference type="GeneID" id="98051408"/>
<dbReference type="Gene3D" id="3.40.50.1390">
    <property type="entry name" value="Resolvase, N-terminal catalytic domain"/>
    <property type="match status" value="1"/>
</dbReference>
<keyword evidence="4" id="KW-0233">DNA recombination</keyword>
<proteinExistence type="inferred from homology"/>
<dbReference type="SUPFAM" id="SSF46689">
    <property type="entry name" value="Homeodomain-like"/>
    <property type="match status" value="1"/>
</dbReference>
<dbReference type="PROSITE" id="PS00397">
    <property type="entry name" value="RECOMBINASES_1"/>
    <property type="match status" value="1"/>
</dbReference>
<reference evidence="8 9" key="1">
    <citation type="submission" date="2020-07" db="EMBL/GenBank/DDBJ databases">
        <title>Sequencing the genomes of 1000 actinobacteria strains.</title>
        <authorList>
            <person name="Klenk H.-P."/>
        </authorList>
    </citation>
    <scope>NUCLEOTIDE SEQUENCE [LARGE SCALE GENOMIC DNA]</scope>
    <source>
        <strain evidence="8 9">DSM 44749</strain>
    </source>
</reference>
<feature type="active site" description="O-(5'-phospho-DNA)-serine intermediate" evidence="5 6">
    <location>
        <position position="10"/>
    </location>
</feature>
<dbReference type="InterPro" id="IPR036162">
    <property type="entry name" value="Resolvase-like_N_sf"/>
</dbReference>
<dbReference type="PANTHER" id="PTHR30461:SF2">
    <property type="entry name" value="SERINE RECOMBINASE PINE-RELATED"/>
    <property type="match status" value="1"/>
</dbReference>
<dbReference type="SUPFAM" id="SSF53041">
    <property type="entry name" value="Resolvase-like"/>
    <property type="match status" value="1"/>
</dbReference>
<keyword evidence="2" id="KW-0229">DNA integration</keyword>
<dbReference type="GO" id="GO:0003677">
    <property type="term" value="F:DNA binding"/>
    <property type="evidence" value="ECO:0007669"/>
    <property type="project" value="UniProtKB-KW"/>
</dbReference>
<dbReference type="GO" id="GO:0015074">
    <property type="term" value="P:DNA integration"/>
    <property type="evidence" value="ECO:0007669"/>
    <property type="project" value="UniProtKB-KW"/>
</dbReference>
<evidence type="ECO:0000256" key="3">
    <source>
        <dbReference type="ARBA" id="ARBA00023125"/>
    </source>
</evidence>
<dbReference type="CDD" id="cd00569">
    <property type="entry name" value="HTH_Hin_like"/>
    <property type="match status" value="1"/>
</dbReference>
<dbReference type="Gene3D" id="1.10.10.60">
    <property type="entry name" value="Homeodomain-like"/>
    <property type="match status" value="1"/>
</dbReference>
<dbReference type="SMART" id="SM00857">
    <property type="entry name" value="Resolvase"/>
    <property type="match status" value="1"/>
</dbReference>
<evidence type="ECO:0000256" key="4">
    <source>
        <dbReference type="ARBA" id="ARBA00023172"/>
    </source>
</evidence>
<dbReference type="AlphaFoldDB" id="A0A852VWK8"/>
<dbReference type="Pfam" id="PF02796">
    <property type="entry name" value="HTH_7"/>
    <property type="match status" value="1"/>
</dbReference>
<dbReference type="InterPro" id="IPR009057">
    <property type="entry name" value="Homeodomain-like_sf"/>
</dbReference>
<gene>
    <name evidence="8" type="ORF">HDA37_001623</name>
</gene>
<evidence type="ECO:0000313" key="8">
    <source>
        <dbReference type="EMBL" id="NYG01338.1"/>
    </source>
</evidence>
<evidence type="ECO:0000256" key="1">
    <source>
        <dbReference type="ARBA" id="ARBA00009913"/>
    </source>
</evidence>
<organism evidence="8 9">
    <name type="scientific">Pseudonocardia alni</name>
    <name type="common">Amycolata alni</name>
    <dbReference type="NCBI Taxonomy" id="33907"/>
    <lineage>
        <taxon>Bacteria</taxon>
        <taxon>Bacillati</taxon>
        <taxon>Actinomycetota</taxon>
        <taxon>Actinomycetes</taxon>
        <taxon>Pseudonocardiales</taxon>
        <taxon>Pseudonocardiaceae</taxon>
        <taxon>Pseudonocardia</taxon>
    </lineage>
</organism>
<evidence type="ECO:0000256" key="6">
    <source>
        <dbReference type="PROSITE-ProRule" id="PRU10137"/>
    </source>
</evidence>
<protein>
    <submittedName>
        <fullName evidence="8">DNA invertase Pin-like site-specific DNA recombinase</fullName>
    </submittedName>
</protein>
<dbReference type="Pfam" id="PF00239">
    <property type="entry name" value="Resolvase"/>
    <property type="match status" value="1"/>
</dbReference>
<dbReference type="InterPro" id="IPR006119">
    <property type="entry name" value="Resolv_N"/>
</dbReference>
<evidence type="ECO:0000259" key="7">
    <source>
        <dbReference type="PROSITE" id="PS51736"/>
    </source>
</evidence>
<dbReference type="FunFam" id="3.40.50.1390:FF:000001">
    <property type="entry name" value="DNA recombinase"/>
    <property type="match status" value="1"/>
</dbReference>
<sequence length="189" mass="20444">MTLIGYARVSTADQSTDGQLDALDAAGCERVFTDYASGKLARRPQLDALLDYARPRDVIVITKLDRLGRSLRDLLALVANLDERDVDLKVLDQTIDTTGPAGKLTFAILGAVAEFERDLISERTRDGLAAARARGRKGGRRPVLSPAKITHARKLRDGGEHTMTEIADLVGCSRATLYRVLDAEAPATG</sequence>
<dbReference type="InterPro" id="IPR006118">
    <property type="entry name" value="Recombinase_CS"/>
</dbReference>
<comment type="caution">
    <text evidence="8">The sequence shown here is derived from an EMBL/GenBank/DDBJ whole genome shotgun (WGS) entry which is preliminary data.</text>
</comment>
<dbReference type="CDD" id="cd03768">
    <property type="entry name" value="SR_ResInv"/>
    <property type="match status" value="1"/>
</dbReference>
<evidence type="ECO:0000313" key="9">
    <source>
        <dbReference type="Proteomes" id="UP000549695"/>
    </source>
</evidence>
<accession>A0A852VWK8</accession>
<comment type="similarity">
    <text evidence="1">Belongs to the site-specific recombinase resolvase family.</text>
</comment>
<dbReference type="Proteomes" id="UP000549695">
    <property type="component" value="Unassembled WGS sequence"/>
</dbReference>
<keyword evidence="9" id="KW-1185">Reference proteome</keyword>
<keyword evidence="3" id="KW-0238">DNA-binding</keyword>
<dbReference type="InterPro" id="IPR006120">
    <property type="entry name" value="Resolvase_HTH_dom"/>
</dbReference>
<evidence type="ECO:0000256" key="2">
    <source>
        <dbReference type="ARBA" id="ARBA00022908"/>
    </source>
</evidence>
<dbReference type="GO" id="GO:0000150">
    <property type="term" value="F:DNA strand exchange activity"/>
    <property type="evidence" value="ECO:0007669"/>
    <property type="project" value="InterPro"/>
</dbReference>
<feature type="domain" description="Resolvase/invertase-type recombinase catalytic" evidence="7">
    <location>
        <begin position="2"/>
        <end position="135"/>
    </location>
</feature>
<dbReference type="PROSITE" id="PS51736">
    <property type="entry name" value="RECOMBINASES_3"/>
    <property type="match status" value="1"/>
</dbReference>
<dbReference type="PANTHER" id="PTHR30461">
    <property type="entry name" value="DNA-INVERTASE FROM LAMBDOID PROPHAGE"/>
    <property type="match status" value="1"/>
</dbReference>
<name>A0A852VWK8_PSEA5</name>